<protein>
    <submittedName>
        <fullName evidence="2">Uncharacterized protein</fullName>
    </submittedName>
</protein>
<dbReference type="AlphaFoldDB" id="A0A0E0BMH8"/>
<dbReference type="EnsemblPlants" id="OGLUM11G22960.1">
    <property type="protein sequence ID" value="OGLUM11G22960.1"/>
    <property type="gene ID" value="OGLUM11G22960"/>
</dbReference>
<evidence type="ECO:0000256" key="1">
    <source>
        <dbReference type="SAM" id="MobiDB-lite"/>
    </source>
</evidence>
<feature type="compositionally biased region" description="Gly residues" evidence="1">
    <location>
        <begin position="1"/>
        <end position="28"/>
    </location>
</feature>
<dbReference type="Proteomes" id="UP000026961">
    <property type="component" value="Chromosome 11"/>
</dbReference>
<evidence type="ECO:0000313" key="2">
    <source>
        <dbReference type="EnsemblPlants" id="OGLUM11G22960.1"/>
    </source>
</evidence>
<accession>A0A0E0BMH8</accession>
<feature type="region of interest" description="Disordered" evidence="1">
    <location>
        <begin position="1"/>
        <end position="38"/>
    </location>
</feature>
<dbReference type="Gramene" id="OGLUM11G22960.1">
    <property type="protein sequence ID" value="OGLUM11G22960.1"/>
    <property type="gene ID" value="OGLUM11G22960"/>
</dbReference>
<sequence>MAATGQGGEAATGRGGEAAGARRGGGDGNGEEERRRWRGLFGDGEVRRMRSDAIGEKERTVFW</sequence>
<reference evidence="2" key="1">
    <citation type="submission" date="2015-04" db="UniProtKB">
        <authorList>
            <consortium name="EnsemblPlants"/>
        </authorList>
    </citation>
    <scope>IDENTIFICATION</scope>
</reference>
<reference evidence="2" key="2">
    <citation type="submission" date="2018-05" db="EMBL/GenBank/DDBJ databases">
        <title>OgluRS3 (Oryza glumaepatula Reference Sequence Version 3).</title>
        <authorList>
            <person name="Zhang J."/>
            <person name="Kudrna D."/>
            <person name="Lee S."/>
            <person name="Talag J."/>
            <person name="Welchert J."/>
            <person name="Wing R.A."/>
        </authorList>
    </citation>
    <scope>NUCLEOTIDE SEQUENCE [LARGE SCALE GENOMIC DNA]</scope>
</reference>
<organism evidence="2">
    <name type="scientific">Oryza glumipatula</name>
    <dbReference type="NCBI Taxonomy" id="40148"/>
    <lineage>
        <taxon>Eukaryota</taxon>
        <taxon>Viridiplantae</taxon>
        <taxon>Streptophyta</taxon>
        <taxon>Embryophyta</taxon>
        <taxon>Tracheophyta</taxon>
        <taxon>Spermatophyta</taxon>
        <taxon>Magnoliopsida</taxon>
        <taxon>Liliopsida</taxon>
        <taxon>Poales</taxon>
        <taxon>Poaceae</taxon>
        <taxon>BOP clade</taxon>
        <taxon>Oryzoideae</taxon>
        <taxon>Oryzeae</taxon>
        <taxon>Oryzinae</taxon>
        <taxon>Oryza</taxon>
    </lineage>
</organism>
<keyword evidence="3" id="KW-1185">Reference proteome</keyword>
<evidence type="ECO:0000313" key="3">
    <source>
        <dbReference type="Proteomes" id="UP000026961"/>
    </source>
</evidence>
<name>A0A0E0BMH8_9ORYZ</name>
<dbReference type="HOGENOM" id="CLU_2889460_0_0_1"/>
<proteinExistence type="predicted"/>